<feature type="region of interest" description="Disordered" evidence="1">
    <location>
        <begin position="82"/>
        <end position="111"/>
    </location>
</feature>
<name>A0A9P4LS31_9PLEO</name>
<dbReference type="AlphaFoldDB" id="A0A9P4LS31"/>
<organism evidence="2 3">
    <name type="scientific">Setomelanomma holmii</name>
    <dbReference type="NCBI Taxonomy" id="210430"/>
    <lineage>
        <taxon>Eukaryota</taxon>
        <taxon>Fungi</taxon>
        <taxon>Dikarya</taxon>
        <taxon>Ascomycota</taxon>
        <taxon>Pezizomycotina</taxon>
        <taxon>Dothideomycetes</taxon>
        <taxon>Pleosporomycetidae</taxon>
        <taxon>Pleosporales</taxon>
        <taxon>Pleosporineae</taxon>
        <taxon>Phaeosphaeriaceae</taxon>
        <taxon>Setomelanomma</taxon>
    </lineage>
</organism>
<evidence type="ECO:0000256" key="1">
    <source>
        <dbReference type="SAM" id="MobiDB-lite"/>
    </source>
</evidence>
<dbReference type="Proteomes" id="UP000799777">
    <property type="component" value="Unassembled WGS sequence"/>
</dbReference>
<dbReference type="OrthoDB" id="3920481at2759"/>
<evidence type="ECO:0000313" key="2">
    <source>
        <dbReference type="EMBL" id="KAF2034352.1"/>
    </source>
</evidence>
<protein>
    <submittedName>
        <fullName evidence="2">Uncharacterized protein</fullName>
    </submittedName>
</protein>
<dbReference type="EMBL" id="ML978161">
    <property type="protein sequence ID" value="KAF2034352.1"/>
    <property type="molecule type" value="Genomic_DNA"/>
</dbReference>
<gene>
    <name evidence="2" type="ORF">EK21DRAFT_56673</name>
</gene>
<keyword evidence="3" id="KW-1185">Reference proteome</keyword>
<reference evidence="2" key="1">
    <citation type="journal article" date="2020" name="Stud. Mycol.">
        <title>101 Dothideomycetes genomes: a test case for predicting lifestyles and emergence of pathogens.</title>
        <authorList>
            <person name="Haridas S."/>
            <person name="Albert R."/>
            <person name="Binder M."/>
            <person name="Bloem J."/>
            <person name="Labutti K."/>
            <person name="Salamov A."/>
            <person name="Andreopoulos B."/>
            <person name="Baker S."/>
            <person name="Barry K."/>
            <person name="Bills G."/>
            <person name="Bluhm B."/>
            <person name="Cannon C."/>
            <person name="Castanera R."/>
            <person name="Culley D."/>
            <person name="Daum C."/>
            <person name="Ezra D."/>
            <person name="Gonzalez J."/>
            <person name="Henrissat B."/>
            <person name="Kuo A."/>
            <person name="Liang C."/>
            <person name="Lipzen A."/>
            <person name="Lutzoni F."/>
            <person name="Magnuson J."/>
            <person name="Mondo S."/>
            <person name="Nolan M."/>
            <person name="Ohm R."/>
            <person name="Pangilinan J."/>
            <person name="Park H.-J."/>
            <person name="Ramirez L."/>
            <person name="Alfaro M."/>
            <person name="Sun H."/>
            <person name="Tritt A."/>
            <person name="Yoshinaga Y."/>
            <person name="Zwiers L.-H."/>
            <person name="Turgeon B."/>
            <person name="Goodwin S."/>
            <person name="Spatafora J."/>
            <person name="Crous P."/>
            <person name="Grigoriev I."/>
        </authorList>
    </citation>
    <scope>NUCLEOTIDE SEQUENCE</scope>
    <source>
        <strain evidence="2">CBS 110217</strain>
    </source>
</reference>
<accession>A0A9P4LS31</accession>
<proteinExistence type="predicted"/>
<evidence type="ECO:0000313" key="3">
    <source>
        <dbReference type="Proteomes" id="UP000799777"/>
    </source>
</evidence>
<comment type="caution">
    <text evidence="2">The sequence shown here is derived from an EMBL/GenBank/DDBJ whole genome shotgun (WGS) entry which is preliminary data.</text>
</comment>
<feature type="compositionally biased region" description="Low complexity" evidence="1">
    <location>
        <begin position="95"/>
        <end position="111"/>
    </location>
</feature>
<sequence>MYDHPHVPDYPAVAPFCYFSIAGPPSAHFSIETPSVTPISEYSPHTFADPSNPLLAFRPTALESMSSSSDASRLLQLQTSAANRPSTELLQHRASVSSSNSSDSISSSRSSSVMSHSTLSCCRCRRESLTGMIQFGTNIYYCSHCARMVGYSAG</sequence>